<protein>
    <submittedName>
        <fullName evidence="4">Response regulator</fullName>
    </submittedName>
</protein>
<dbReference type="PROSITE" id="PS50110">
    <property type="entry name" value="RESPONSE_REGULATORY"/>
    <property type="match status" value="1"/>
</dbReference>
<feature type="domain" description="Response regulatory" evidence="3">
    <location>
        <begin position="9"/>
        <end position="124"/>
    </location>
</feature>
<dbReference type="GO" id="GO:0006355">
    <property type="term" value="P:regulation of DNA-templated transcription"/>
    <property type="evidence" value="ECO:0007669"/>
    <property type="project" value="InterPro"/>
</dbReference>
<dbReference type="KEGG" id="jme:EEW87_015605"/>
<dbReference type="PANTHER" id="PTHR43214">
    <property type="entry name" value="TWO-COMPONENT RESPONSE REGULATOR"/>
    <property type="match status" value="1"/>
</dbReference>
<accession>A0A5P8FPC3</accession>
<dbReference type="Proteomes" id="UP000271708">
    <property type="component" value="Chromosome"/>
</dbReference>
<dbReference type="AlphaFoldDB" id="A0A5P8FPC3"/>
<dbReference type="InterPro" id="IPR016032">
    <property type="entry name" value="Sig_transdc_resp-reg_C-effctor"/>
</dbReference>
<dbReference type="GO" id="GO:0000160">
    <property type="term" value="P:phosphorelay signal transduction system"/>
    <property type="evidence" value="ECO:0007669"/>
    <property type="project" value="InterPro"/>
</dbReference>
<evidence type="ECO:0000256" key="2">
    <source>
        <dbReference type="PROSITE-ProRule" id="PRU00169"/>
    </source>
</evidence>
<dbReference type="SUPFAM" id="SSF52172">
    <property type="entry name" value="CheY-like"/>
    <property type="match status" value="1"/>
</dbReference>
<name>A0A5P8FPC3_9MICO</name>
<feature type="modified residue" description="4-aspartylphosphate" evidence="2">
    <location>
        <position position="55"/>
    </location>
</feature>
<reference evidence="4 5" key="1">
    <citation type="submission" date="2019-09" db="EMBL/GenBank/DDBJ databases">
        <title>Complete Genome Sequence of Janibacter melonis M714 with both human health impact and industrial applications.</title>
        <authorList>
            <person name="Jin M."/>
            <person name="Zhao Q.R."/>
        </authorList>
    </citation>
    <scope>NUCLEOTIDE SEQUENCE [LARGE SCALE GENOMIC DNA]</scope>
    <source>
        <strain evidence="4 5">M714</strain>
    </source>
</reference>
<dbReference type="SUPFAM" id="SSF46894">
    <property type="entry name" value="C-terminal effector domain of the bipartite response regulators"/>
    <property type="match status" value="1"/>
</dbReference>
<dbReference type="EMBL" id="CP044548">
    <property type="protein sequence ID" value="QFQ31447.1"/>
    <property type="molecule type" value="Genomic_DNA"/>
</dbReference>
<evidence type="ECO:0000259" key="3">
    <source>
        <dbReference type="PROSITE" id="PS50110"/>
    </source>
</evidence>
<keyword evidence="1" id="KW-0238">DNA-binding</keyword>
<evidence type="ECO:0000256" key="1">
    <source>
        <dbReference type="ARBA" id="ARBA00023125"/>
    </source>
</evidence>
<dbReference type="GO" id="GO:0003677">
    <property type="term" value="F:DNA binding"/>
    <property type="evidence" value="ECO:0007669"/>
    <property type="project" value="UniProtKB-KW"/>
</dbReference>
<keyword evidence="2" id="KW-0597">Phosphoprotein</keyword>
<gene>
    <name evidence="4" type="ORF">EEW87_015605</name>
</gene>
<dbReference type="GeneID" id="59162615"/>
<organism evidence="4 5">
    <name type="scientific">Janibacter melonis</name>
    <dbReference type="NCBI Taxonomy" id="262209"/>
    <lineage>
        <taxon>Bacteria</taxon>
        <taxon>Bacillati</taxon>
        <taxon>Actinomycetota</taxon>
        <taxon>Actinomycetes</taxon>
        <taxon>Micrococcales</taxon>
        <taxon>Intrasporangiaceae</taxon>
        <taxon>Janibacter</taxon>
    </lineage>
</organism>
<dbReference type="PANTHER" id="PTHR43214:SF43">
    <property type="entry name" value="TWO-COMPONENT RESPONSE REGULATOR"/>
    <property type="match status" value="1"/>
</dbReference>
<dbReference type="InterPro" id="IPR039420">
    <property type="entry name" value="WalR-like"/>
</dbReference>
<proteinExistence type="predicted"/>
<sequence length="227" mass="24813">MTQDQPRVRALVVDDATVIRESMPALMPGIDFVGQYSRVETLLEDRPVADVVVLDLHLVNSTQPSARQGVAAVRMLVDAGYRVCVYSQEERRFVLAACMAAGATGIVSKSAPTAEAQEAFVDAAAGRVVVPQAIIGLIEVLVRRKSLTILSQRQRQVLAGRARGLTYAELSTQLYLSESTLRGYWRDLTTNVSTHLQQTTPAEIERALGLGPGDLLEFWPESPARPR</sequence>
<dbReference type="OrthoDB" id="3476822at2"/>
<dbReference type="RefSeq" id="WP_068271025.1">
    <property type="nucleotide sequence ID" value="NZ_BAAAKD010000014.1"/>
</dbReference>
<dbReference type="InterPro" id="IPR001789">
    <property type="entry name" value="Sig_transdc_resp-reg_receiver"/>
</dbReference>
<evidence type="ECO:0000313" key="4">
    <source>
        <dbReference type="EMBL" id="QFQ31447.1"/>
    </source>
</evidence>
<dbReference type="InterPro" id="IPR011006">
    <property type="entry name" value="CheY-like_superfamily"/>
</dbReference>
<dbReference type="Gene3D" id="3.40.50.2300">
    <property type="match status" value="1"/>
</dbReference>
<evidence type="ECO:0000313" key="5">
    <source>
        <dbReference type="Proteomes" id="UP000271708"/>
    </source>
</evidence>